<dbReference type="Proteomes" id="UP001221757">
    <property type="component" value="Unassembled WGS sequence"/>
</dbReference>
<proteinExistence type="predicted"/>
<organism evidence="2 3">
    <name type="scientific">Mycena rosella</name>
    <name type="common">Pink bonnet</name>
    <name type="synonym">Agaricus rosellus</name>
    <dbReference type="NCBI Taxonomy" id="1033263"/>
    <lineage>
        <taxon>Eukaryota</taxon>
        <taxon>Fungi</taxon>
        <taxon>Dikarya</taxon>
        <taxon>Basidiomycota</taxon>
        <taxon>Agaricomycotina</taxon>
        <taxon>Agaricomycetes</taxon>
        <taxon>Agaricomycetidae</taxon>
        <taxon>Agaricales</taxon>
        <taxon>Marasmiineae</taxon>
        <taxon>Mycenaceae</taxon>
        <taxon>Mycena</taxon>
    </lineage>
</organism>
<evidence type="ECO:0000313" key="2">
    <source>
        <dbReference type="EMBL" id="KAJ7688115.1"/>
    </source>
</evidence>
<sequence length="215" mass="24151">MLIERHLVCLQTSARRARRHPHARRLADDDAATAVEPEDNQRIWDTANACPRSSSRPPPRTPPPRPPSSRQCEMLKEREACYQEVREPLFDKEASKKSPSTEAAASKRLPRVPTPSIPRSILFRSGVRPSALPCIDITFFSTPALLLFAVYPSYVRLPRLPILRHPLDIPSPRPVSSSGTSVLLRPCTFDAATHPRPSYIKYPPLDLPFPILGRI</sequence>
<evidence type="ECO:0000256" key="1">
    <source>
        <dbReference type="SAM" id="MobiDB-lite"/>
    </source>
</evidence>
<dbReference type="AlphaFoldDB" id="A0AAD7DCJ7"/>
<keyword evidence="3" id="KW-1185">Reference proteome</keyword>
<name>A0AAD7DCJ7_MYCRO</name>
<feature type="compositionally biased region" description="Pro residues" evidence="1">
    <location>
        <begin position="56"/>
        <end position="67"/>
    </location>
</feature>
<feature type="region of interest" description="Disordered" evidence="1">
    <location>
        <begin position="91"/>
        <end position="112"/>
    </location>
</feature>
<comment type="caution">
    <text evidence="2">The sequence shown here is derived from an EMBL/GenBank/DDBJ whole genome shotgun (WGS) entry which is preliminary data.</text>
</comment>
<dbReference type="EMBL" id="JARKIE010000081">
    <property type="protein sequence ID" value="KAJ7688115.1"/>
    <property type="molecule type" value="Genomic_DNA"/>
</dbReference>
<feature type="region of interest" description="Disordered" evidence="1">
    <location>
        <begin position="16"/>
        <end position="71"/>
    </location>
</feature>
<gene>
    <name evidence="2" type="ORF">B0H17DRAFT_1203123</name>
</gene>
<accession>A0AAD7DCJ7</accession>
<evidence type="ECO:0000313" key="3">
    <source>
        <dbReference type="Proteomes" id="UP001221757"/>
    </source>
</evidence>
<reference evidence="2" key="1">
    <citation type="submission" date="2023-03" db="EMBL/GenBank/DDBJ databases">
        <title>Massive genome expansion in bonnet fungi (Mycena s.s.) driven by repeated elements and novel gene families across ecological guilds.</title>
        <authorList>
            <consortium name="Lawrence Berkeley National Laboratory"/>
            <person name="Harder C.B."/>
            <person name="Miyauchi S."/>
            <person name="Viragh M."/>
            <person name="Kuo A."/>
            <person name="Thoen E."/>
            <person name="Andreopoulos B."/>
            <person name="Lu D."/>
            <person name="Skrede I."/>
            <person name="Drula E."/>
            <person name="Henrissat B."/>
            <person name="Morin E."/>
            <person name="Kohler A."/>
            <person name="Barry K."/>
            <person name="LaButti K."/>
            <person name="Morin E."/>
            <person name="Salamov A."/>
            <person name="Lipzen A."/>
            <person name="Mereny Z."/>
            <person name="Hegedus B."/>
            <person name="Baldrian P."/>
            <person name="Stursova M."/>
            <person name="Weitz H."/>
            <person name="Taylor A."/>
            <person name="Grigoriev I.V."/>
            <person name="Nagy L.G."/>
            <person name="Martin F."/>
            <person name="Kauserud H."/>
        </authorList>
    </citation>
    <scope>NUCLEOTIDE SEQUENCE</scope>
    <source>
        <strain evidence="2">CBHHK067</strain>
    </source>
</reference>
<protein>
    <submittedName>
        <fullName evidence="2">Uncharacterized protein</fullName>
    </submittedName>
</protein>